<keyword evidence="1" id="KW-1185">Reference proteome</keyword>
<dbReference type="Proteomes" id="UP000887563">
    <property type="component" value="Unplaced"/>
</dbReference>
<protein>
    <submittedName>
        <fullName evidence="2">Candidate secreted effector</fullName>
    </submittedName>
</protein>
<dbReference type="WBParaSite" id="Minc3s01346g22977">
    <property type="protein sequence ID" value="Minc3s01346g22977"/>
    <property type="gene ID" value="Minc3s01346g22977"/>
</dbReference>
<evidence type="ECO:0000313" key="2">
    <source>
        <dbReference type="WBParaSite" id="Minc3s01346g22977"/>
    </source>
</evidence>
<dbReference type="AlphaFoldDB" id="A0A914M9E8"/>
<accession>A0A914M9E8</accession>
<sequence length="52" mass="6217">MRSKQCWIQNVNSICSHNYFNIFCRFKSIQLIKQFKHCSLNFRISSMTALNS</sequence>
<evidence type="ECO:0000313" key="1">
    <source>
        <dbReference type="Proteomes" id="UP000887563"/>
    </source>
</evidence>
<reference evidence="2" key="1">
    <citation type="submission" date="2022-11" db="UniProtKB">
        <authorList>
            <consortium name="WormBaseParasite"/>
        </authorList>
    </citation>
    <scope>IDENTIFICATION</scope>
</reference>
<name>A0A914M9E8_MELIC</name>
<proteinExistence type="predicted"/>
<organism evidence="1 2">
    <name type="scientific">Meloidogyne incognita</name>
    <name type="common">Southern root-knot nematode worm</name>
    <name type="synonym">Oxyuris incognita</name>
    <dbReference type="NCBI Taxonomy" id="6306"/>
    <lineage>
        <taxon>Eukaryota</taxon>
        <taxon>Metazoa</taxon>
        <taxon>Ecdysozoa</taxon>
        <taxon>Nematoda</taxon>
        <taxon>Chromadorea</taxon>
        <taxon>Rhabditida</taxon>
        <taxon>Tylenchina</taxon>
        <taxon>Tylenchomorpha</taxon>
        <taxon>Tylenchoidea</taxon>
        <taxon>Meloidogynidae</taxon>
        <taxon>Meloidogyninae</taxon>
        <taxon>Meloidogyne</taxon>
        <taxon>Meloidogyne incognita group</taxon>
    </lineage>
</organism>